<name>A0A4V3RK52_9MICO</name>
<evidence type="ECO:0000313" key="2">
    <source>
        <dbReference type="EMBL" id="TGY38460.1"/>
    </source>
</evidence>
<dbReference type="Proteomes" id="UP000309893">
    <property type="component" value="Unassembled WGS sequence"/>
</dbReference>
<comment type="caution">
    <text evidence="2">The sequence shown here is derived from an EMBL/GenBank/DDBJ whole genome shotgun (WGS) entry which is preliminary data.</text>
</comment>
<evidence type="ECO:0000313" key="3">
    <source>
        <dbReference type="Proteomes" id="UP000309893"/>
    </source>
</evidence>
<sequence length="425" mass="45280">MARGSTSPEKLIGELRRAESAAARSRARERALSRLRVGRFRGDVDLTALRMALAAHDRRHGEPSQAGRWGIVTEGWATTRELRDLRRYLLGQFSEGDYVRSVLLLPLDATLPEAVADLVDPAFRPPRAGETVTSGPGCVLALGATISGLTAFMLLYVIVWNVLTSGNVASAPMLALLSAAAALVCVGFVLAVRARGPRPSATISPAIEPRDRFFGTSLAWRLHDAGDDRASRILLRRMIELDIDGDGARAAMVEQSRMAGRLDEAGRWGCAKPGLSTPAERTAFAGRLRASPVESRLRELAGIPTPLPLPSDARDVLRRAGGEPTEPVEQTESDDGFGTRWKALPLVTFVMLGLAIAVALIVAIAQVPEAPLIARVTLACSGAIVGVLWIIESFRLPRRRTAATLAAAVGALALSTLLGVSAIFG</sequence>
<keyword evidence="1" id="KW-0472">Membrane</keyword>
<organism evidence="2 3">
    <name type="scientific">Microbacterium laevaniformans</name>
    <dbReference type="NCBI Taxonomy" id="36807"/>
    <lineage>
        <taxon>Bacteria</taxon>
        <taxon>Bacillati</taxon>
        <taxon>Actinomycetota</taxon>
        <taxon>Actinomycetes</taxon>
        <taxon>Micrococcales</taxon>
        <taxon>Microbacteriaceae</taxon>
        <taxon>Microbacterium</taxon>
    </lineage>
</organism>
<dbReference type="AlphaFoldDB" id="A0A4V3RK52"/>
<dbReference type="OrthoDB" id="5123861at2"/>
<feature type="transmembrane region" description="Helical" evidence="1">
    <location>
        <begin position="137"/>
        <end position="159"/>
    </location>
</feature>
<accession>A0A4V3RK52</accession>
<reference evidence="2 3" key="1">
    <citation type="submission" date="2019-04" db="EMBL/GenBank/DDBJ databases">
        <title>Microbes associate with the intestines of laboratory mice.</title>
        <authorList>
            <person name="Navarre W."/>
            <person name="Wong E."/>
            <person name="Huang K."/>
            <person name="Tropini C."/>
            <person name="Ng K."/>
            <person name="Yu B."/>
        </authorList>
    </citation>
    <scope>NUCLEOTIDE SEQUENCE [LARGE SCALE GENOMIC DNA]</scope>
    <source>
        <strain evidence="2 3">NM46_B2-13</strain>
    </source>
</reference>
<gene>
    <name evidence="2" type="ORF">E5344_04290</name>
</gene>
<protein>
    <submittedName>
        <fullName evidence="2">Uncharacterized protein</fullName>
    </submittedName>
</protein>
<feature type="transmembrane region" description="Helical" evidence="1">
    <location>
        <begin position="343"/>
        <end position="366"/>
    </location>
</feature>
<keyword evidence="1" id="KW-1133">Transmembrane helix</keyword>
<keyword evidence="1" id="KW-0812">Transmembrane</keyword>
<evidence type="ECO:0000256" key="1">
    <source>
        <dbReference type="SAM" id="Phobius"/>
    </source>
</evidence>
<feature type="transmembrane region" description="Helical" evidence="1">
    <location>
        <begin position="372"/>
        <end position="391"/>
    </location>
</feature>
<feature type="transmembrane region" description="Helical" evidence="1">
    <location>
        <begin position="171"/>
        <end position="192"/>
    </location>
</feature>
<dbReference type="RefSeq" id="WP_135948823.1">
    <property type="nucleotide sequence ID" value="NZ_SRYO01000002.1"/>
</dbReference>
<proteinExistence type="predicted"/>
<feature type="transmembrane region" description="Helical" evidence="1">
    <location>
        <begin position="403"/>
        <end position="424"/>
    </location>
</feature>
<dbReference type="EMBL" id="SRYO01000002">
    <property type="protein sequence ID" value="TGY38460.1"/>
    <property type="molecule type" value="Genomic_DNA"/>
</dbReference>